<evidence type="ECO:0000313" key="1">
    <source>
        <dbReference type="EMBL" id="TDP62477.1"/>
    </source>
</evidence>
<protein>
    <recommendedName>
        <fullName evidence="3">Lipid A biosynthesis acyltransferase</fullName>
    </recommendedName>
</protein>
<reference evidence="1 2" key="1">
    <citation type="submission" date="2019-03" db="EMBL/GenBank/DDBJ databases">
        <title>Genomic Encyclopedia of Type Strains, Phase IV (KMG-IV): sequencing the most valuable type-strain genomes for metagenomic binning, comparative biology and taxonomic classification.</title>
        <authorList>
            <person name="Goeker M."/>
        </authorList>
    </citation>
    <scope>NUCLEOTIDE SEQUENCE [LARGE SCALE GENOMIC DNA]</scope>
    <source>
        <strain evidence="1 2">DSM 16998</strain>
    </source>
</reference>
<evidence type="ECO:0000313" key="2">
    <source>
        <dbReference type="Proteomes" id="UP000295361"/>
    </source>
</evidence>
<organism evidence="1 2">
    <name type="scientific">Roseateles toxinivorans</name>
    <dbReference type="NCBI Taxonomy" id="270368"/>
    <lineage>
        <taxon>Bacteria</taxon>
        <taxon>Pseudomonadati</taxon>
        <taxon>Pseudomonadota</taxon>
        <taxon>Betaproteobacteria</taxon>
        <taxon>Burkholderiales</taxon>
        <taxon>Sphaerotilaceae</taxon>
        <taxon>Roseateles</taxon>
    </lineage>
</organism>
<dbReference type="RefSeq" id="WP_133702947.1">
    <property type="nucleotide sequence ID" value="NZ_SNXS01000007.1"/>
</dbReference>
<dbReference type="InParanoid" id="A0A4V3CSX2"/>
<accession>A0A4V3CSX2</accession>
<dbReference type="AlphaFoldDB" id="A0A4V3CSX2"/>
<evidence type="ECO:0008006" key="3">
    <source>
        <dbReference type="Google" id="ProtNLM"/>
    </source>
</evidence>
<name>A0A4V3CSX2_9BURK</name>
<gene>
    <name evidence="1" type="ORF">DES47_10755</name>
</gene>
<dbReference type="EMBL" id="SNXS01000007">
    <property type="protein sequence ID" value="TDP62477.1"/>
    <property type="molecule type" value="Genomic_DNA"/>
</dbReference>
<proteinExistence type="predicted"/>
<sequence length="306" mass="34671">MHKVTNVSVLSNIVRLGVTDRQHAYSTLRRWRRIQNVTKQVLQARTTDSVRWRADAGLPTQPQDRLFMSFHYGLWYINLAAMAKATGCHRVYCLVGEIHPSYNDRMAAMARAAGIEIVLISGGIAMLRGVRQARAEGALMFVLVDVPWGMGGEPDQRFPFLTGHIDARSALFTFAERAGLQPHLLVADYDEAQRATVIRHHEIDSQSECFTLLERYVADKPWLWERLIDVHKYSSQSGERPHLPFKVANDFYVADMASLQVSRVNRSLYEQMLESRRLASQGRPADAASLLEHIHASTNLAVRSVF</sequence>
<keyword evidence="2" id="KW-1185">Reference proteome</keyword>
<dbReference type="Proteomes" id="UP000295361">
    <property type="component" value="Unassembled WGS sequence"/>
</dbReference>
<comment type="caution">
    <text evidence="1">The sequence shown here is derived from an EMBL/GenBank/DDBJ whole genome shotgun (WGS) entry which is preliminary data.</text>
</comment>